<comment type="caution">
    <text evidence="1">The sequence shown here is derived from an EMBL/GenBank/DDBJ whole genome shotgun (WGS) entry which is preliminary data.</text>
</comment>
<dbReference type="EMBL" id="REGN01013649">
    <property type="protein sequence ID" value="RMZ93650.1"/>
    <property type="molecule type" value="Genomic_DNA"/>
</dbReference>
<name>A0A3M7P487_BRAPC</name>
<sequence length="97" mass="11206">MNLSRITDGIFDQGLLDLKNFAPNKCLCGPENKLHEMFLIFDNDYTGVNGRTEFNMFWSFRTSVGHILSRVDSSRLDLEKNLVDSSRPSRFPTLFRT</sequence>
<keyword evidence="2" id="KW-1185">Reference proteome</keyword>
<reference evidence="1 2" key="1">
    <citation type="journal article" date="2018" name="Sci. Rep.">
        <title>Genomic signatures of local adaptation to the degree of environmental predictability in rotifers.</title>
        <authorList>
            <person name="Franch-Gras L."/>
            <person name="Hahn C."/>
            <person name="Garcia-Roger E.M."/>
            <person name="Carmona M.J."/>
            <person name="Serra M."/>
            <person name="Gomez A."/>
        </authorList>
    </citation>
    <scope>NUCLEOTIDE SEQUENCE [LARGE SCALE GENOMIC DNA]</scope>
    <source>
        <strain evidence="1">HYR1</strain>
    </source>
</reference>
<protein>
    <recommendedName>
        <fullName evidence="3">EF-hand domain-containing protein</fullName>
    </recommendedName>
</protein>
<gene>
    <name evidence="1" type="ORF">BpHYR1_012447</name>
</gene>
<evidence type="ECO:0000313" key="2">
    <source>
        <dbReference type="Proteomes" id="UP000276133"/>
    </source>
</evidence>
<proteinExistence type="predicted"/>
<organism evidence="1 2">
    <name type="scientific">Brachionus plicatilis</name>
    <name type="common">Marine rotifer</name>
    <name type="synonym">Brachionus muelleri</name>
    <dbReference type="NCBI Taxonomy" id="10195"/>
    <lineage>
        <taxon>Eukaryota</taxon>
        <taxon>Metazoa</taxon>
        <taxon>Spiralia</taxon>
        <taxon>Gnathifera</taxon>
        <taxon>Rotifera</taxon>
        <taxon>Eurotatoria</taxon>
        <taxon>Monogononta</taxon>
        <taxon>Pseudotrocha</taxon>
        <taxon>Ploima</taxon>
        <taxon>Brachionidae</taxon>
        <taxon>Brachionus</taxon>
    </lineage>
</organism>
<evidence type="ECO:0000313" key="1">
    <source>
        <dbReference type="EMBL" id="RMZ93650.1"/>
    </source>
</evidence>
<dbReference type="Proteomes" id="UP000276133">
    <property type="component" value="Unassembled WGS sequence"/>
</dbReference>
<evidence type="ECO:0008006" key="3">
    <source>
        <dbReference type="Google" id="ProtNLM"/>
    </source>
</evidence>
<dbReference type="AlphaFoldDB" id="A0A3M7P487"/>
<accession>A0A3M7P487</accession>